<dbReference type="SUPFAM" id="SSF101478">
    <property type="entry name" value="ADP-ribosylglycohydrolase"/>
    <property type="match status" value="1"/>
</dbReference>
<dbReference type="Gene3D" id="1.10.4080.10">
    <property type="entry name" value="ADP-ribosylation/Crystallin J1"/>
    <property type="match status" value="1"/>
</dbReference>
<gene>
    <name evidence="1" type="primary">draG_2</name>
    <name evidence="1" type="ORF">GCM10007874_58380</name>
</gene>
<sequence>MTSAFFLDRAQGALLGLAIGDALGTTLEFSARDSHSPVTDLVGGGPFALPAGAWTDDTSMALCLAESLNYRKRFDAVDCMNRFVNWWRHGYMSATGECFDIGVTTEEALARYERSGDPYAGSTDPKSAGNGSLMRLAPVVIAARQDRERAIRDAGEQSRLTHGAVEAVSACRHFALLLHEAMTGASKDEVLAPRTLTEGVPAKIRRLAATDWRPIERAAISSSGYVVDTLEAALWAVSTTTSFEEAVILAVNLGGDADTVGAVTGQLAGAIHGRSAIPPAWQDKLVWGDWIAELAGELCAS</sequence>
<proteinExistence type="predicted"/>
<dbReference type="InterPro" id="IPR050792">
    <property type="entry name" value="ADP-ribosylglycohydrolase"/>
</dbReference>
<name>A0ABQ6CR51_9HYPH</name>
<dbReference type="PANTHER" id="PTHR16222:SF12">
    <property type="entry name" value="ADP-RIBOSYLGLYCOHYDROLASE-RELATED"/>
    <property type="match status" value="1"/>
</dbReference>
<dbReference type="RefSeq" id="WP_284315771.1">
    <property type="nucleotide sequence ID" value="NZ_BSPC01000066.1"/>
</dbReference>
<dbReference type="PANTHER" id="PTHR16222">
    <property type="entry name" value="ADP-RIBOSYLGLYCOHYDROLASE"/>
    <property type="match status" value="1"/>
</dbReference>
<dbReference type="Proteomes" id="UP001156882">
    <property type="component" value="Unassembled WGS sequence"/>
</dbReference>
<evidence type="ECO:0000313" key="1">
    <source>
        <dbReference type="EMBL" id="GLS22818.1"/>
    </source>
</evidence>
<evidence type="ECO:0000313" key="2">
    <source>
        <dbReference type="Proteomes" id="UP001156882"/>
    </source>
</evidence>
<accession>A0ABQ6CR51</accession>
<reference evidence="2" key="1">
    <citation type="journal article" date="2019" name="Int. J. Syst. Evol. Microbiol.">
        <title>The Global Catalogue of Microorganisms (GCM) 10K type strain sequencing project: providing services to taxonomists for standard genome sequencing and annotation.</title>
        <authorList>
            <consortium name="The Broad Institute Genomics Platform"/>
            <consortium name="The Broad Institute Genome Sequencing Center for Infectious Disease"/>
            <person name="Wu L."/>
            <person name="Ma J."/>
        </authorList>
    </citation>
    <scope>NUCLEOTIDE SEQUENCE [LARGE SCALE GENOMIC DNA]</scope>
    <source>
        <strain evidence="2">NBRC 101365</strain>
    </source>
</reference>
<dbReference type="InterPro" id="IPR036705">
    <property type="entry name" value="Ribosyl_crysJ1_sf"/>
</dbReference>
<comment type="caution">
    <text evidence="1">The sequence shown here is derived from an EMBL/GenBank/DDBJ whole genome shotgun (WGS) entry which is preliminary data.</text>
</comment>
<dbReference type="EMBL" id="BSPC01000066">
    <property type="protein sequence ID" value="GLS22818.1"/>
    <property type="molecule type" value="Genomic_DNA"/>
</dbReference>
<keyword evidence="2" id="KW-1185">Reference proteome</keyword>
<dbReference type="Pfam" id="PF03747">
    <property type="entry name" value="ADP_ribosyl_GH"/>
    <property type="match status" value="1"/>
</dbReference>
<organism evidence="1 2">
    <name type="scientific">Labrys miyagiensis</name>
    <dbReference type="NCBI Taxonomy" id="346912"/>
    <lineage>
        <taxon>Bacteria</taxon>
        <taxon>Pseudomonadati</taxon>
        <taxon>Pseudomonadota</taxon>
        <taxon>Alphaproteobacteria</taxon>
        <taxon>Hyphomicrobiales</taxon>
        <taxon>Xanthobacteraceae</taxon>
        <taxon>Labrys</taxon>
    </lineage>
</organism>
<dbReference type="InterPro" id="IPR005502">
    <property type="entry name" value="Ribosyl_crysJ1"/>
</dbReference>
<protein>
    <submittedName>
        <fullName evidence="1">ADP-ribosylglycohydrolase</fullName>
    </submittedName>
</protein>